<comment type="caution">
    <text evidence="3">The sequence shown here is derived from an EMBL/GenBank/DDBJ whole genome shotgun (WGS) entry which is preliminary data.</text>
</comment>
<dbReference type="PROSITE" id="PS51257">
    <property type="entry name" value="PROKAR_LIPOPROTEIN"/>
    <property type="match status" value="1"/>
</dbReference>
<evidence type="ECO:0008006" key="5">
    <source>
        <dbReference type="Google" id="ProtNLM"/>
    </source>
</evidence>
<feature type="region of interest" description="Disordered" evidence="1">
    <location>
        <begin position="164"/>
        <end position="185"/>
    </location>
</feature>
<protein>
    <recommendedName>
        <fullName evidence="5">Nuclear transport factor 2 family protein</fullName>
    </recommendedName>
</protein>
<evidence type="ECO:0000256" key="2">
    <source>
        <dbReference type="SAM" id="SignalP"/>
    </source>
</evidence>
<feature type="signal peptide" evidence="2">
    <location>
        <begin position="1"/>
        <end position="26"/>
    </location>
</feature>
<sequence length="185" mass="19062">MSWTKGTRGPLAALAVCALLPLGAAACTTGEARGGTVSSSPVGQVLDETDDTGRNLREVPGKNAPEVRVEVTPDPAGGWDVRLAFRHFRGSPPDARPVPVAGRGLAHLFVDGRRVARLRTPAYHLPADRVPHGTHQITARLYADDGTVWAVHGKPVESTADVTVSGAETGTGEPPVATASPAAGG</sequence>
<name>A0ABN3BLL2_9ACTN</name>
<proteinExistence type="predicted"/>
<dbReference type="Proteomes" id="UP001501391">
    <property type="component" value="Unassembled WGS sequence"/>
</dbReference>
<evidence type="ECO:0000313" key="4">
    <source>
        <dbReference type="Proteomes" id="UP001501391"/>
    </source>
</evidence>
<organism evidence="3 4">
    <name type="scientific">Streptomyces bangladeshensis</name>
    <dbReference type="NCBI Taxonomy" id="295352"/>
    <lineage>
        <taxon>Bacteria</taxon>
        <taxon>Bacillati</taxon>
        <taxon>Actinomycetota</taxon>
        <taxon>Actinomycetes</taxon>
        <taxon>Kitasatosporales</taxon>
        <taxon>Streptomycetaceae</taxon>
        <taxon>Streptomyces</taxon>
    </lineage>
</organism>
<feature type="chain" id="PRO_5045390345" description="Nuclear transport factor 2 family protein" evidence="2">
    <location>
        <begin position="27"/>
        <end position="185"/>
    </location>
</feature>
<evidence type="ECO:0000256" key="1">
    <source>
        <dbReference type="SAM" id="MobiDB-lite"/>
    </source>
</evidence>
<dbReference type="RefSeq" id="WP_346163070.1">
    <property type="nucleotide sequence ID" value="NZ_BAAAOQ010000011.1"/>
</dbReference>
<keyword evidence="2" id="KW-0732">Signal</keyword>
<gene>
    <name evidence="3" type="ORF">GCM10009787_36750</name>
</gene>
<reference evidence="3 4" key="1">
    <citation type="journal article" date="2019" name="Int. J. Syst. Evol. Microbiol.">
        <title>The Global Catalogue of Microorganisms (GCM) 10K type strain sequencing project: providing services to taxonomists for standard genome sequencing and annotation.</title>
        <authorList>
            <consortium name="The Broad Institute Genomics Platform"/>
            <consortium name="The Broad Institute Genome Sequencing Center for Infectious Disease"/>
            <person name="Wu L."/>
            <person name="Ma J."/>
        </authorList>
    </citation>
    <scope>NUCLEOTIDE SEQUENCE [LARGE SCALE GENOMIC DNA]</scope>
    <source>
        <strain evidence="3 4">JCM 14924</strain>
    </source>
</reference>
<evidence type="ECO:0000313" key="3">
    <source>
        <dbReference type="EMBL" id="GAA2197594.1"/>
    </source>
</evidence>
<keyword evidence="4" id="KW-1185">Reference proteome</keyword>
<dbReference type="EMBL" id="BAAAOQ010000011">
    <property type="protein sequence ID" value="GAA2197594.1"/>
    <property type="molecule type" value="Genomic_DNA"/>
</dbReference>
<accession>A0ABN3BLL2</accession>